<organism evidence="2 3">
    <name type="scientific">Polaromonas aquatica</name>
    <dbReference type="NCBI Taxonomy" id="332657"/>
    <lineage>
        <taxon>Bacteria</taxon>
        <taxon>Pseudomonadati</taxon>
        <taxon>Pseudomonadota</taxon>
        <taxon>Betaproteobacteria</taxon>
        <taxon>Burkholderiales</taxon>
        <taxon>Comamonadaceae</taxon>
        <taxon>Polaromonas</taxon>
    </lineage>
</organism>
<name>A0ABW1TXH8_9BURK</name>
<feature type="domain" description="CobQ/CobB/MinD/ParA nucleotide binding" evidence="1">
    <location>
        <begin position="6"/>
        <end position="183"/>
    </location>
</feature>
<dbReference type="SUPFAM" id="SSF52540">
    <property type="entry name" value="P-loop containing nucleoside triphosphate hydrolases"/>
    <property type="match status" value="1"/>
</dbReference>
<gene>
    <name evidence="2" type="ORF">ACFQND_07995</name>
</gene>
<keyword evidence="3" id="KW-1185">Reference proteome</keyword>
<dbReference type="Pfam" id="PF01656">
    <property type="entry name" value="CbiA"/>
    <property type="match status" value="1"/>
</dbReference>
<dbReference type="InterPro" id="IPR050678">
    <property type="entry name" value="DNA_Partitioning_ATPase"/>
</dbReference>
<reference evidence="3" key="1">
    <citation type="journal article" date="2019" name="Int. J. Syst. Evol. Microbiol.">
        <title>The Global Catalogue of Microorganisms (GCM) 10K type strain sequencing project: providing services to taxonomists for standard genome sequencing and annotation.</title>
        <authorList>
            <consortium name="The Broad Institute Genomics Platform"/>
            <consortium name="The Broad Institute Genome Sequencing Center for Infectious Disease"/>
            <person name="Wu L."/>
            <person name="Ma J."/>
        </authorList>
    </citation>
    <scope>NUCLEOTIDE SEQUENCE [LARGE SCALE GENOMIC DNA]</scope>
    <source>
        <strain evidence="3">CCUG 39402</strain>
    </source>
</reference>
<dbReference type="CDD" id="cd02042">
    <property type="entry name" value="ParAB_family"/>
    <property type="match status" value="1"/>
</dbReference>
<evidence type="ECO:0000313" key="3">
    <source>
        <dbReference type="Proteomes" id="UP001596270"/>
    </source>
</evidence>
<evidence type="ECO:0000259" key="1">
    <source>
        <dbReference type="Pfam" id="PF01656"/>
    </source>
</evidence>
<dbReference type="EMBL" id="JBHSRS010000017">
    <property type="protein sequence ID" value="MFC6281166.1"/>
    <property type="molecule type" value="Genomic_DNA"/>
</dbReference>
<dbReference type="Proteomes" id="UP001596270">
    <property type="component" value="Unassembled WGS sequence"/>
</dbReference>
<evidence type="ECO:0000313" key="2">
    <source>
        <dbReference type="EMBL" id="MFC6281166.1"/>
    </source>
</evidence>
<accession>A0ABW1TXH8</accession>
<protein>
    <submittedName>
        <fullName evidence="2">AAA family ATPase</fullName>
    </submittedName>
</protein>
<sequence>MIIEVGNEKGGVGKSTMAIAIAAYLAQLGHSVVLVDTDSQKTSSRWGELRTHHGLPHNFVIVDKSVDPTEHIRKLAETYDAVVVDIGARDYARLSDLAKIVDLWIAPTRVGQGDLESTVELAYAFEKADRNHKNGKIPLVICPNAVPAAWNSTEGEDAIAALREALPNVPVTSNLVRDRKVWRDAHKLGRSIFEMPLRDREKAEAEFKAMFEEVWKAYENFQKGVKHGH</sequence>
<dbReference type="Gene3D" id="3.40.50.300">
    <property type="entry name" value="P-loop containing nucleotide triphosphate hydrolases"/>
    <property type="match status" value="1"/>
</dbReference>
<dbReference type="InterPro" id="IPR002586">
    <property type="entry name" value="CobQ/CobB/MinD/ParA_Nub-bd_dom"/>
</dbReference>
<comment type="caution">
    <text evidence="2">The sequence shown here is derived from an EMBL/GenBank/DDBJ whole genome shotgun (WGS) entry which is preliminary data.</text>
</comment>
<dbReference type="InterPro" id="IPR027417">
    <property type="entry name" value="P-loop_NTPase"/>
</dbReference>
<proteinExistence type="predicted"/>
<dbReference type="PIRSF" id="PIRSF009320">
    <property type="entry name" value="Nuc_binding_HP_1000"/>
    <property type="match status" value="1"/>
</dbReference>
<dbReference type="RefSeq" id="WP_377412893.1">
    <property type="nucleotide sequence ID" value="NZ_JBHSRS010000017.1"/>
</dbReference>
<dbReference type="PANTHER" id="PTHR13696">
    <property type="entry name" value="P-LOOP CONTAINING NUCLEOSIDE TRIPHOSPHATE HYDROLASE"/>
    <property type="match status" value="1"/>
</dbReference>
<dbReference type="PANTHER" id="PTHR13696:SF96">
    <property type="entry name" value="COBQ_COBB_MIND_PARA NUCLEOTIDE BINDING DOMAIN-CONTAINING PROTEIN"/>
    <property type="match status" value="1"/>
</dbReference>